<gene>
    <name evidence="1" type="ORF">I4F81_001668</name>
</gene>
<evidence type="ECO:0000313" key="1">
    <source>
        <dbReference type="EMBL" id="KAK1859070.1"/>
    </source>
</evidence>
<protein>
    <submittedName>
        <fullName evidence="1">Uncharacterized protein</fullName>
    </submittedName>
</protein>
<dbReference type="EMBL" id="CM020618">
    <property type="protein sequence ID" value="KAK1859070.1"/>
    <property type="molecule type" value="Genomic_DNA"/>
</dbReference>
<organism evidence="1 2">
    <name type="scientific">Pyropia yezoensis</name>
    <name type="common">Susabi-nori</name>
    <name type="synonym">Porphyra yezoensis</name>
    <dbReference type="NCBI Taxonomy" id="2788"/>
    <lineage>
        <taxon>Eukaryota</taxon>
        <taxon>Rhodophyta</taxon>
        <taxon>Bangiophyceae</taxon>
        <taxon>Bangiales</taxon>
        <taxon>Bangiaceae</taxon>
        <taxon>Pyropia</taxon>
    </lineage>
</organism>
<name>A0ACC3BMU1_PYRYE</name>
<accession>A0ACC3BMU1</accession>
<reference evidence="1" key="1">
    <citation type="submission" date="2019-11" db="EMBL/GenBank/DDBJ databases">
        <title>Nori genome reveals adaptations in red seaweeds to the harsh intertidal environment.</title>
        <authorList>
            <person name="Wang D."/>
            <person name="Mao Y."/>
        </authorList>
    </citation>
    <scope>NUCLEOTIDE SEQUENCE</scope>
    <source>
        <tissue evidence="1">Gametophyte</tissue>
    </source>
</reference>
<proteinExistence type="predicted"/>
<dbReference type="Proteomes" id="UP000798662">
    <property type="component" value="Chromosome 1"/>
</dbReference>
<comment type="caution">
    <text evidence="1">The sequence shown here is derived from an EMBL/GenBank/DDBJ whole genome shotgun (WGS) entry which is preliminary data.</text>
</comment>
<sequence length="353" mass="37212">MHSCPVVGRPAHPDKHPPAPPTSSVAGTGVLPTSPSHSATPPLLPRPRERAHRVLLLVRGGRRWDPCRVRPSPTAGRVITATRPRPCTSCERRRRRPGSSTFSFFVARRRAAGEGDVLPMGRKTVGCVPVRMEADGWKVLLVSTRRSAETWVFPKGAIGRNERPKEAAIRETREEAGVTGTVGPKLGPFEIKAGHQVQKMWLLFVDNILGDDDPTWEERGIRERRWCAIEDAPKLLNPDNPKGRCRPELLAMLEAATAAIGGPSTDAASACEVEAAEAAAATAVATGTPTSCSTCVGQASGCGGGGCELTTGSGGGSGSSPPGLPLGLALAAQAETCQPPGWSSVHCTRVCLR</sequence>
<evidence type="ECO:0000313" key="2">
    <source>
        <dbReference type="Proteomes" id="UP000798662"/>
    </source>
</evidence>
<keyword evidence="2" id="KW-1185">Reference proteome</keyword>